<protein>
    <submittedName>
        <fullName evidence="3">Response regulator receiver</fullName>
    </submittedName>
</protein>
<accession>E3J8H1</accession>
<keyword evidence="4" id="KW-1185">Reference proteome</keyword>
<dbReference type="InterPro" id="IPR052893">
    <property type="entry name" value="TCS_response_regulator"/>
</dbReference>
<reference evidence="3 4" key="1">
    <citation type="submission" date="2010-10" db="EMBL/GenBank/DDBJ databases">
        <title>Complete sequence of Frankia sp. EuI1c.</title>
        <authorList>
            <consortium name="US DOE Joint Genome Institute"/>
            <person name="Lucas S."/>
            <person name="Copeland A."/>
            <person name="Lapidus A."/>
            <person name="Cheng J.-F."/>
            <person name="Bruce D."/>
            <person name="Goodwin L."/>
            <person name="Pitluck S."/>
            <person name="Chertkov O."/>
            <person name="Detter J.C."/>
            <person name="Han C."/>
            <person name="Tapia R."/>
            <person name="Land M."/>
            <person name="Hauser L."/>
            <person name="Jeffries C."/>
            <person name="Kyrpides N."/>
            <person name="Ivanova N."/>
            <person name="Mikhailova N."/>
            <person name="Beauchemin N."/>
            <person name="Sen A."/>
            <person name="Sur S.A."/>
            <person name="Gtari M."/>
            <person name="Wall L."/>
            <person name="Tisa L."/>
            <person name="Woyke T."/>
        </authorList>
    </citation>
    <scope>NUCLEOTIDE SEQUENCE [LARGE SCALE GENOMIC DNA]</scope>
    <source>
        <strain evidence="4">DSM 45817 / CECT 9037 / EuI1c</strain>
    </source>
</reference>
<dbReference type="Pfam" id="PF00072">
    <property type="entry name" value="Response_reg"/>
    <property type="match status" value="1"/>
</dbReference>
<sequence length="147" mass="16600">MANSLSESVIPIEVLLVQDDPGDVFMAQAAFDDHKVMNNLHVVADRVAALSFLRGQGEYRDRPRPDLILLDLNLGDSRQLLAEVRSDDELRHLPVVGLTSSKAEQEALRDDLHADAYMTKPVDFERFVDVVCRLDAFFLSVVRLPRR</sequence>
<dbReference type="SUPFAM" id="SSF52172">
    <property type="entry name" value="CheY-like"/>
    <property type="match status" value="1"/>
</dbReference>
<dbReference type="STRING" id="298654.FraEuI1c_6529"/>
<evidence type="ECO:0000313" key="4">
    <source>
        <dbReference type="Proteomes" id="UP000002484"/>
    </source>
</evidence>
<dbReference type="HOGENOM" id="CLU_000445_69_17_11"/>
<name>E3J8H1_PSEI1</name>
<evidence type="ECO:0000259" key="2">
    <source>
        <dbReference type="PROSITE" id="PS50110"/>
    </source>
</evidence>
<dbReference type="PANTHER" id="PTHR44520">
    <property type="entry name" value="RESPONSE REGULATOR RCP1-RELATED"/>
    <property type="match status" value="1"/>
</dbReference>
<dbReference type="AlphaFoldDB" id="E3J8H1"/>
<dbReference type="InParanoid" id="E3J8H1"/>
<dbReference type="KEGG" id="fri:FraEuI1c_6529"/>
<dbReference type="OrthoDB" id="9793549at2"/>
<organism evidence="3 4">
    <name type="scientific">Pseudofrankia inefficax (strain DSM 45817 / CECT 9037 / DDB 130130 / EuI1c)</name>
    <name type="common">Frankia inefficax</name>
    <dbReference type="NCBI Taxonomy" id="298654"/>
    <lineage>
        <taxon>Bacteria</taxon>
        <taxon>Bacillati</taxon>
        <taxon>Actinomycetota</taxon>
        <taxon>Actinomycetes</taxon>
        <taxon>Frankiales</taxon>
        <taxon>Frankiaceae</taxon>
        <taxon>Pseudofrankia</taxon>
    </lineage>
</organism>
<dbReference type="PROSITE" id="PS50110">
    <property type="entry name" value="RESPONSE_REGULATORY"/>
    <property type="match status" value="1"/>
</dbReference>
<dbReference type="RefSeq" id="WP_013427617.1">
    <property type="nucleotide sequence ID" value="NC_014666.1"/>
</dbReference>
<dbReference type="Gene3D" id="3.40.50.2300">
    <property type="match status" value="1"/>
</dbReference>
<proteinExistence type="predicted"/>
<dbReference type="InterPro" id="IPR011006">
    <property type="entry name" value="CheY-like_superfamily"/>
</dbReference>
<dbReference type="InterPro" id="IPR001789">
    <property type="entry name" value="Sig_transdc_resp-reg_receiver"/>
</dbReference>
<dbReference type="EMBL" id="CP002299">
    <property type="protein sequence ID" value="ADP84505.1"/>
    <property type="molecule type" value="Genomic_DNA"/>
</dbReference>
<feature type="domain" description="Response regulatory" evidence="2">
    <location>
        <begin position="13"/>
        <end position="135"/>
    </location>
</feature>
<evidence type="ECO:0000313" key="3">
    <source>
        <dbReference type="EMBL" id="ADP84505.1"/>
    </source>
</evidence>
<feature type="modified residue" description="4-aspartylphosphate" evidence="1">
    <location>
        <position position="71"/>
    </location>
</feature>
<dbReference type="CDD" id="cd17557">
    <property type="entry name" value="REC_Rcp-like"/>
    <property type="match status" value="1"/>
</dbReference>
<dbReference type="SMART" id="SM00448">
    <property type="entry name" value="REC"/>
    <property type="match status" value="1"/>
</dbReference>
<dbReference type="Proteomes" id="UP000002484">
    <property type="component" value="Chromosome"/>
</dbReference>
<gene>
    <name evidence="3" type="ordered locus">FraEuI1c_6529</name>
</gene>
<keyword evidence="1" id="KW-0597">Phosphoprotein</keyword>
<evidence type="ECO:0000256" key="1">
    <source>
        <dbReference type="PROSITE-ProRule" id="PRU00169"/>
    </source>
</evidence>
<dbReference type="PANTHER" id="PTHR44520:SF2">
    <property type="entry name" value="RESPONSE REGULATOR RCP1"/>
    <property type="match status" value="1"/>
</dbReference>
<dbReference type="eggNOG" id="COG0784">
    <property type="taxonomic scope" value="Bacteria"/>
</dbReference>
<dbReference type="GO" id="GO:0000160">
    <property type="term" value="P:phosphorelay signal transduction system"/>
    <property type="evidence" value="ECO:0007669"/>
    <property type="project" value="InterPro"/>
</dbReference>